<dbReference type="Gene3D" id="3.40.50.720">
    <property type="entry name" value="NAD(P)-binding Rossmann-like Domain"/>
    <property type="match status" value="1"/>
</dbReference>
<evidence type="ECO:0000256" key="1">
    <source>
        <dbReference type="ARBA" id="ARBA00023002"/>
    </source>
</evidence>
<accession>A0AAV9WI57</accession>
<dbReference type="GO" id="GO:0016628">
    <property type="term" value="F:oxidoreductase activity, acting on the CH-CH group of donors, NAD or NADP as acceptor"/>
    <property type="evidence" value="ECO:0007669"/>
    <property type="project" value="InterPro"/>
</dbReference>
<dbReference type="InterPro" id="IPR020843">
    <property type="entry name" value="ER"/>
</dbReference>
<dbReference type="SMART" id="SM00829">
    <property type="entry name" value="PKS_ER"/>
    <property type="match status" value="1"/>
</dbReference>
<evidence type="ECO:0000256" key="2">
    <source>
        <dbReference type="SAM" id="Phobius"/>
    </source>
</evidence>
<dbReference type="Gene3D" id="3.90.180.10">
    <property type="entry name" value="Medium-chain alcohol dehydrogenases, catalytic domain"/>
    <property type="match status" value="1"/>
</dbReference>
<name>A0AAV9WI57_9PEZI</name>
<keyword evidence="1" id="KW-0560">Oxidoreductase</keyword>
<protein>
    <recommendedName>
        <fullName evidence="3">Enoyl reductase (ER) domain-containing protein</fullName>
    </recommendedName>
</protein>
<feature type="domain" description="Enoyl reductase (ER)" evidence="3">
    <location>
        <begin position="91"/>
        <end position="425"/>
    </location>
</feature>
<dbReference type="FunFam" id="3.40.50.720:FF:000121">
    <property type="entry name" value="Prostaglandin reductase 2"/>
    <property type="match status" value="1"/>
</dbReference>
<evidence type="ECO:0000313" key="5">
    <source>
        <dbReference type="Proteomes" id="UP001370758"/>
    </source>
</evidence>
<dbReference type="Pfam" id="PF00107">
    <property type="entry name" value="ADH_zinc_N"/>
    <property type="match status" value="1"/>
</dbReference>
<keyword evidence="5" id="KW-1185">Reference proteome</keyword>
<dbReference type="CDD" id="cd05288">
    <property type="entry name" value="PGDH"/>
    <property type="match status" value="1"/>
</dbReference>
<dbReference type="PANTHER" id="PTHR43205">
    <property type="entry name" value="PROSTAGLANDIN REDUCTASE"/>
    <property type="match status" value="1"/>
</dbReference>
<proteinExistence type="predicted"/>
<dbReference type="Proteomes" id="UP001370758">
    <property type="component" value="Unassembled WGS sequence"/>
</dbReference>
<dbReference type="AlphaFoldDB" id="A0AAV9WI57"/>
<organism evidence="4 5">
    <name type="scientific">Arthrobotrys musiformis</name>
    <dbReference type="NCBI Taxonomy" id="47236"/>
    <lineage>
        <taxon>Eukaryota</taxon>
        <taxon>Fungi</taxon>
        <taxon>Dikarya</taxon>
        <taxon>Ascomycota</taxon>
        <taxon>Pezizomycotina</taxon>
        <taxon>Orbiliomycetes</taxon>
        <taxon>Orbiliales</taxon>
        <taxon>Orbiliaceae</taxon>
        <taxon>Arthrobotrys</taxon>
    </lineage>
</organism>
<keyword evidence="2" id="KW-1133">Transmembrane helix</keyword>
<dbReference type="InterPro" id="IPR011032">
    <property type="entry name" value="GroES-like_sf"/>
</dbReference>
<dbReference type="Pfam" id="PF16884">
    <property type="entry name" value="ADH_N_2"/>
    <property type="match status" value="1"/>
</dbReference>
<comment type="caution">
    <text evidence="4">The sequence shown here is derived from an EMBL/GenBank/DDBJ whole genome shotgun (WGS) entry which is preliminary data.</text>
</comment>
<dbReference type="InterPro" id="IPR036291">
    <property type="entry name" value="NAD(P)-bd_dom_sf"/>
</dbReference>
<dbReference type="InterPro" id="IPR013149">
    <property type="entry name" value="ADH-like_C"/>
</dbReference>
<evidence type="ECO:0000259" key="3">
    <source>
        <dbReference type="SMART" id="SM00829"/>
    </source>
</evidence>
<keyword evidence="2" id="KW-0472">Membrane</keyword>
<keyword evidence="2" id="KW-0812">Transmembrane</keyword>
<dbReference type="InterPro" id="IPR041694">
    <property type="entry name" value="ADH_N_2"/>
</dbReference>
<dbReference type="InterPro" id="IPR045010">
    <property type="entry name" value="MDR_fam"/>
</dbReference>
<dbReference type="SUPFAM" id="SSF51735">
    <property type="entry name" value="NAD(P)-binding Rossmann-fold domains"/>
    <property type="match status" value="1"/>
</dbReference>
<gene>
    <name evidence="4" type="ORF">TWF481_003980</name>
</gene>
<feature type="transmembrane region" description="Helical" evidence="2">
    <location>
        <begin position="45"/>
        <end position="65"/>
    </location>
</feature>
<dbReference type="EMBL" id="JAVHJL010000002">
    <property type="protein sequence ID" value="KAK6509220.1"/>
    <property type="molecule type" value="Genomic_DNA"/>
</dbReference>
<dbReference type="PANTHER" id="PTHR43205:SF19">
    <property type="entry name" value="ENOYL REDUCTASE (ER) DOMAIN-CONTAINING PROTEIN"/>
    <property type="match status" value="1"/>
</dbReference>
<dbReference type="SUPFAM" id="SSF50129">
    <property type="entry name" value="GroES-like"/>
    <property type="match status" value="1"/>
</dbReference>
<reference evidence="4 5" key="1">
    <citation type="submission" date="2023-08" db="EMBL/GenBank/DDBJ databases">
        <authorList>
            <person name="Palmer J.M."/>
        </authorList>
    </citation>
    <scope>NUCLEOTIDE SEQUENCE [LARGE SCALE GENOMIC DNA]</scope>
    <source>
        <strain evidence="4 5">TWF481</strain>
    </source>
</reference>
<sequence length="430" mass="47263">MAVGSVELGKGGKVINGPSIPDSKYFLIKQLLKRSPYIHTFKPCLWFTGLFIHIHFLRIYILHIAHTFKLKMAKYSAKQWFVKERTGDSLEVDKTFELVAKELSTDDLTEGQLLAKSLWFSNDPTQRLWINKDSVEGRLYRAPIRNGEPMETYGIYEIVESKAADHKKGDLVFARGHWSDYCVLDTDSKGDPGAFLFPVMGDPTDLLTLGVTGITAYFGLLTVGAATSKDSTIVVSVAAGATGSLVCQIAKNVLGIKNVVGIAGSDTKCELLKKSCGCDYALNYRSPSFKDDFKEATKDDIDLYFDNVGGEILDMALVRMKEFGRVVACGAISLYDDMKGPGGKAASAGISSDAWIQVVCHKIRIEGFIVLQFADQIMKALTDLGTWAAEGKVHLIKDIWEAKVEDVPQGMLKLLKGENTGKLITKVVHS</sequence>
<evidence type="ECO:0000313" key="4">
    <source>
        <dbReference type="EMBL" id="KAK6509220.1"/>
    </source>
</evidence>